<feature type="compositionally biased region" description="Basic and acidic residues" evidence="1">
    <location>
        <begin position="406"/>
        <end position="425"/>
    </location>
</feature>
<protein>
    <submittedName>
        <fullName evidence="2">Uncharacterized protein (TIGR02677 family)</fullName>
    </submittedName>
</protein>
<dbReference type="EMBL" id="PYGA01000012">
    <property type="protein sequence ID" value="PSK96255.1"/>
    <property type="molecule type" value="Genomic_DNA"/>
</dbReference>
<accession>A0A2P8DGB2</accession>
<dbReference type="Proteomes" id="UP000240542">
    <property type="component" value="Unassembled WGS sequence"/>
</dbReference>
<proteinExistence type="predicted"/>
<keyword evidence="3" id="KW-1185">Reference proteome</keyword>
<gene>
    <name evidence="2" type="ORF">CLV63_112138</name>
</gene>
<reference evidence="2 3" key="1">
    <citation type="submission" date="2018-03" db="EMBL/GenBank/DDBJ databases">
        <title>Genomic Encyclopedia of Archaeal and Bacterial Type Strains, Phase II (KMG-II): from individual species to whole genera.</title>
        <authorList>
            <person name="Goeker M."/>
        </authorList>
    </citation>
    <scope>NUCLEOTIDE SEQUENCE [LARGE SCALE GENOMIC DNA]</scope>
    <source>
        <strain evidence="2 3">DSM 45312</strain>
    </source>
</reference>
<feature type="region of interest" description="Disordered" evidence="1">
    <location>
        <begin position="393"/>
        <end position="425"/>
    </location>
</feature>
<dbReference type="InterPro" id="IPR013493">
    <property type="entry name" value="CHP02677"/>
</dbReference>
<evidence type="ECO:0000313" key="2">
    <source>
        <dbReference type="EMBL" id="PSK96255.1"/>
    </source>
</evidence>
<dbReference type="Pfam" id="PF09660">
    <property type="entry name" value="DUF2397"/>
    <property type="match status" value="1"/>
</dbReference>
<sequence>MEEVGAQGAPHGTGGAVDFDGLTLEERLRLFAFTQRENHLAYYWVLRALDRLRATHRPQAAPSEVAEALAELAREHDGVPDPGANLRRLLDDLRDEDVLHRAEDASRAGSLANYRNRNSIYQFTEIGYRTYQAVQAVLSARVSDANLSRLVVTELLRDLRALAQANGAGDTDEVYRRLMRLDATLTDMTQRAARFYLMLADLGRTTDASPERFLRYKQALLSHMGDFSGELSRFAPLLAEAVREVEHTGTGTLVRRAAEADERVLMLPQDRLADWQRRWDGLHEWFVGTGGDDSGAQRMLAATRAAISGVIALLRQVTESRETGVSRTTQLRHLAEWVTDSPDDDAVHALAAAAFNLGSVRHVGAAHDDADQISSRATWWDAPGVEVHLPVFRTGKGGGPGQPKAVRTDNKAQRASMRDGQRQRRTAERAAATALAVRGAHGRALDERETAALLRLLTKALPTRPVPVTGRVPGRSEADSVALTLVPDAAGSVVHTAHGSLRLPGLRLELDRPGAARPAAAEGAE</sequence>
<organism evidence="2 3">
    <name type="scientific">Murinocardiopsis flavida</name>
    <dbReference type="NCBI Taxonomy" id="645275"/>
    <lineage>
        <taxon>Bacteria</taxon>
        <taxon>Bacillati</taxon>
        <taxon>Actinomycetota</taxon>
        <taxon>Actinomycetes</taxon>
        <taxon>Streptosporangiales</taxon>
        <taxon>Nocardiopsidaceae</taxon>
        <taxon>Murinocardiopsis</taxon>
    </lineage>
</organism>
<comment type="caution">
    <text evidence="2">The sequence shown here is derived from an EMBL/GenBank/DDBJ whole genome shotgun (WGS) entry which is preliminary data.</text>
</comment>
<dbReference type="OrthoDB" id="5508807at2"/>
<evidence type="ECO:0000256" key="1">
    <source>
        <dbReference type="SAM" id="MobiDB-lite"/>
    </source>
</evidence>
<dbReference type="AlphaFoldDB" id="A0A2P8DGB2"/>
<dbReference type="RefSeq" id="WP_106584213.1">
    <property type="nucleotide sequence ID" value="NZ_PYGA01000012.1"/>
</dbReference>
<evidence type="ECO:0000313" key="3">
    <source>
        <dbReference type="Proteomes" id="UP000240542"/>
    </source>
</evidence>
<dbReference type="NCBIfam" id="TIGR02677">
    <property type="entry name" value="TIGR02677 family protein"/>
    <property type="match status" value="1"/>
</dbReference>
<name>A0A2P8DGB2_9ACTN</name>